<dbReference type="EMBL" id="CP001983">
    <property type="protein sequence ID" value="ADE69416.1"/>
    <property type="molecule type" value="Genomic_DNA"/>
</dbReference>
<evidence type="ECO:0000313" key="1">
    <source>
        <dbReference type="EMBL" id="ADE69416.1"/>
    </source>
</evidence>
<protein>
    <submittedName>
        <fullName evidence="1">Uncharacterized protein</fullName>
    </submittedName>
</protein>
<sequence length="60" mass="7119">MYNLTKDPLETVNLAHPYFSTNETRKVQRQLDVILKEQIRKKRIFPQSGSMNDELPSKDR</sequence>
<name>D5DSI3_PRIM1</name>
<accession>D5DSI3</accession>
<dbReference type="AlphaFoldDB" id="D5DSI3"/>
<reference evidence="1 2" key="1">
    <citation type="journal article" date="2011" name="J. Bacteriol.">
        <title>Genome sequences of the biotechnologically important Bacillus megaterium strains QM B1551 and DSM319.</title>
        <authorList>
            <person name="Eppinger M."/>
            <person name="Bunk B."/>
            <person name="Johns M.A."/>
            <person name="Edirisinghe J.N."/>
            <person name="Kutumbaka K.K."/>
            <person name="Koenig S.S."/>
            <person name="Huot Creasy H."/>
            <person name="Rosovitz M.J."/>
            <person name="Riley D.R."/>
            <person name="Daugherty S."/>
            <person name="Martin M."/>
            <person name="Elbourne L.D."/>
            <person name="Paulsen I."/>
            <person name="Biedendieck R."/>
            <person name="Braun C."/>
            <person name="Grayburn S."/>
            <person name="Dhingra S."/>
            <person name="Lukyanchuk V."/>
            <person name="Ball B."/>
            <person name="Ul-Qamar R."/>
            <person name="Seibel J."/>
            <person name="Bremer E."/>
            <person name="Jahn D."/>
            <person name="Ravel J."/>
            <person name="Vary P.S."/>
        </authorList>
    </citation>
    <scope>NUCLEOTIDE SEQUENCE [LARGE SCALE GENOMIC DNA]</scope>
    <source>
        <strain evidence="2">ATCC 12872 / QMB1551</strain>
    </source>
</reference>
<dbReference type="HOGENOM" id="CLU_2931651_0_0_9"/>
<evidence type="ECO:0000313" key="2">
    <source>
        <dbReference type="Proteomes" id="UP000000935"/>
    </source>
</evidence>
<organism evidence="1 2">
    <name type="scientific">Priestia megaterium (strain ATCC 12872 / QMB1551)</name>
    <name type="common">Bacillus megaterium</name>
    <dbReference type="NCBI Taxonomy" id="545693"/>
    <lineage>
        <taxon>Bacteria</taxon>
        <taxon>Bacillati</taxon>
        <taxon>Bacillota</taxon>
        <taxon>Bacilli</taxon>
        <taxon>Bacillales</taxon>
        <taxon>Bacillaceae</taxon>
        <taxon>Priestia</taxon>
    </lineage>
</organism>
<gene>
    <name evidence="1" type="ordered locus">BMQ_2393</name>
</gene>
<keyword evidence="2" id="KW-1185">Reference proteome</keyword>
<dbReference type="KEGG" id="bmq:BMQ_2393"/>
<proteinExistence type="predicted"/>
<dbReference type="Proteomes" id="UP000000935">
    <property type="component" value="Chromosome"/>
</dbReference>